<feature type="region of interest" description="Disordered" evidence="3">
    <location>
        <begin position="178"/>
        <end position="207"/>
    </location>
</feature>
<feature type="compositionally biased region" description="Basic and acidic residues" evidence="3">
    <location>
        <begin position="186"/>
        <end position="207"/>
    </location>
</feature>
<dbReference type="InterPro" id="IPR003560">
    <property type="entry name" value="DHB_DH"/>
</dbReference>
<dbReference type="RefSeq" id="WP_425577597.1">
    <property type="nucleotide sequence ID" value="NZ_BAABJM010000002.1"/>
</dbReference>
<protein>
    <submittedName>
        <fullName evidence="4">Uncharacterized protein</fullName>
    </submittedName>
</protein>
<dbReference type="SUPFAM" id="SSF51735">
    <property type="entry name" value="NAD(P)-binding Rossmann-fold domains"/>
    <property type="match status" value="1"/>
</dbReference>
<reference evidence="5" key="1">
    <citation type="journal article" date="2019" name="Int. J. Syst. Evol. Microbiol.">
        <title>The Global Catalogue of Microorganisms (GCM) 10K type strain sequencing project: providing services to taxonomists for standard genome sequencing and annotation.</title>
        <authorList>
            <consortium name="The Broad Institute Genomics Platform"/>
            <consortium name="The Broad Institute Genome Sequencing Center for Infectious Disease"/>
            <person name="Wu L."/>
            <person name="Ma J."/>
        </authorList>
    </citation>
    <scope>NUCLEOTIDE SEQUENCE [LARGE SCALE GENOMIC DNA]</scope>
    <source>
        <strain evidence="5">JCM 18298</strain>
    </source>
</reference>
<evidence type="ECO:0000256" key="1">
    <source>
        <dbReference type="ARBA" id="ARBA00006484"/>
    </source>
</evidence>
<dbReference type="EMBL" id="BAABJM010000002">
    <property type="protein sequence ID" value="GAA5052520.1"/>
    <property type="molecule type" value="Genomic_DNA"/>
</dbReference>
<dbReference type="PANTHER" id="PTHR43391:SF82">
    <property type="entry name" value="OXIDOREDUCTASE SADH-RELATED"/>
    <property type="match status" value="1"/>
</dbReference>
<gene>
    <name evidence="4" type="ORF">GCM10023318_25270</name>
</gene>
<evidence type="ECO:0000256" key="2">
    <source>
        <dbReference type="ARBA" id="ARBA00023002"/>
    </source>
</evidence>
<evidence type="ECO:0000313" key="4">
    <source>
        <dbReference type="EMBL" id="GAA5052520.1"/>
    </source>
</evidence>
<keyword evidence="5" id="KW-1185">Reference proteome</keyword>
<organism evidence="4 5">
    <name type="scientific">Nocardia callitridis</name>
    <dbReference type="NCBI Taxonomy" id="648753"/>
    <lineage>
        <taxon>Bacteria</taxon>
        <taxon>Bacillati</taxon>
        <taxon>Actinomycetota</taxon>
        <taxon>Actinomycetes</taxon>
        <taxon>Mycobacteriales</taxon>
        <taxon>Nocardiaceae</taxon>
        <taxon>Nocardia</taxon>
    </lineage>
</organism>
<name>A0ABP9KA98_9NOCA</name>
<accession>A0ABP9KA98</accession>
<dbReference type="InterPro" id="IPR002347">
    <property type="entry name" value="SDR_fam"/>
</dbReference>
<dbReference type="PRINTS" id="PR01397">
    <property type="entry name" value="DHBDHDRGNASE"/>
</dbReference>
<evidence type="ECO:0000256" key="3">
    <source>
        <dbReference type="SAM" id="MobiDB-lite"/>
    </source>
</evidence>
<keyword evidence="2" id="KW-0560">Oxidoreductase</keyword>
<dbReference type="PANTHER" id="PTHR43391">
    <property type="entry name" value="RETINOL DEHYDROGENASE-RELATED"/>
    <property type="match status" value="1"/>
</dbReference>
<dbReference type="CDD" id="cd05233">
    <property type="entry name" value="SDR_c"/>
    <property type="match status" value="1"/>
</dbReference>
<sequence>MWEPRWIASARTLFERAEIHTRTGFYEACAVAVTGAGSGIGRELARESSRRGSFLALADVDMAKVRETQGLCSTSDDVEVFQVDARDRDAVAAFAAGTVDRFGRCDVLIANAGVLHIGAVESTEYSEFDSVLAVNFGGVVNSVKAFLPHLRVTGRPARIVTVSSAGALSGCLSMLPTAQASSQSEGSREPARRARRDEHRGDRCVSRGRPDTNCAVRAVRTLPTPDVSVCRVHCSVNPAATL</sequence>
<proteinExistence type="inferred from homology"/>
<dbReference type="Proteomes" id="UP001500603">
    <property type="component" value="Unassembled WGS sequence"/>
</dbReference>
<dbReference type="Gene3D" id="3.40.50.720">
    <property type="entry name" value="NAD(P)-binding Rossmann-like Domain"/>
    <property type="match status" value="1"/>
</dbReference>
<dbReference type="InterPro" id="IPR036291">
    <property type="entry name" value="NAD(P)-bd_dom_sf"/>
</dbReference>
<comment type="similarity">
    <text evidence="1">Belongs to the short-chain dehydrogenases/reductases (SDR) family.</text>
</comment>
<evidence type="ECO:0000313" key="5">
    <source>
        <dbReference type="Proteomes" id="UP001500603"/>
    </source>
</evidence>
<dbReference type="Pfam" id="PF00106">
    <property type="entry name" value="adh_short"/>
    <property type="match status" value="1"/>
</dbReference>
<comment type="caution">
    <text evidence="4">The sequence shown here is derived from an EMBL/GenBank/DDBJ whole genome shotgun (WGS) entry which is preliminary data.</text>
</comment>